<dbReference type="AlphaFoldDB" id="A0A9P6VVE7"/>
<feature type="transmembrane region" description="Helical" evidence="1">
    <location>
        <begin position="115"/>
        <end position="134"/>
    </location>
</feature>
<dbReference type="EMBL" id="PUHQ01000103">
    <property type="protein sequence ID" value="KAG0656113.1"/>
    <property type="molecule type" value="Genomic_DNA"/>
</dbReference>
<feature type="transmembrane region" description="Helical" evidence="1">
    <location>
        <begin position="141"/>
        <end position="157"/>
    </location>
</feature>
<gene>
    <name evidence="2" type="ORF">C6P46_000432</name>
</gene>
<feature type="transmembrane region" description="Helical" evidence="1">
    <location>
        <begin position="238"/>
        <end position="259"/>
    </location>
</feature>
<keyword evidence="3" id="KW-1185">Reference proteome</keyword>
<accession>A0A9P6VVE7</accession>
<feature type="transmembrane region" description="Helical" evidence="1">
    <location>
        <begin position="163"/>
        <end position="181"/>
    </location>
</feature>
<feature type="transmembrane region" description="Helical" evidence="1">
    <location>
        <begin position="71"/>
        <end position="95"/>
    </location>
</feature>
<sequence length="276" mass="30331">MYVPVAAEFGNAVEYAANVLAKRGAEGELEPFTISHTQWITIYWIEGVVMVYMLCWNLYIARSILFPFKLCAVACHEGCHALVGMLTGAKIYSIILDPNQGGSTRMEGGWAFASLPAGYIGSTLIGASLIFASFSLKASKIAAIPLLAHLTFVAFFARKSRFTVLFVSMPIGLVLVLYVVAHSIFLRFLLAALGVMNVMVSTIVWDQFDDLVFHKINASDVCAFQQEYPWLPAQVWGAIWTTISCAGLFAGVLGGVVLFKQDFTEQYRDALTFIPL</sequence>
<evidence type="ECO:0000313" key="3">
    <source>
        <dbReference type="Proteomes" id="UP000777482"/>
    </source>
</evidence>
<feature type="transmembrane region" description="Helical" evidence="1">
    <location>
        <begin position="39"/>
        <end position="59"/>
    </location>
</feature>
<organism evidence="2 3">
    <name type="scientific">Rhodotorula mucilaginosa</name>
    <name type="common">Yeast</name>
    <name type="synonym">Rhodotorula rubra</name>
    <dbReference type="NCBI Taxonomy" id="5537"/>
    <lineage>
        <taxon>Eukaryota</taxon>
        <taxon>Fungi</taxon>
        <taxon>Dikarya</taxon>
        <taxon>Basidiomycota</taxon>
        <taxon>Pucciniomycotina</taxon>
        <taxon>Microbotryomycetes</taxon>
        <taxon>Sporidiobolales</taxon>
        <taxon>Sporidiobolaceae</taxon>
        <taxon>Rhodotorula</taxon>
    </lineage>
</organism>
<comment type="caution">
    <text evidence="2">The sequence shown here is derived from an EMBL/GenBank/DDBJ whole genome shotgun (WGS) entry which is preliminary data.</text>
</comment>
<keyword evidence="1" id="KW-1133">Transmembrane helix</keyword>
<keyword evidence="1" id="KW-0472">Membrane</keyword>
<evidence type="ECO:0008006" key="4">
    <source>
        <dbReference type="Google" id="ProtNLM"/>
    </source>
</evidence>
<proteinExistence type="predicted"/>
<name>A0A9P6VVE7_RHOMI</name>
<feature type="transmembrane region" description="Helical" evidence="1">
    <location>
        <begin position="188"/>
        <end position="205"/>
    </location>
</feature>
<evidence type="ECO:0000256" key="1">
    <source>
        <dbReference type="SAM" id="Phobius"/>
    </source>
</evidence>
<dbReference type="PANTHER" id="PTHR33979:SF2">
    <property type="entry name" value="PEPTIDASE M50B-LIKE-DOMAIN-CONTAINING PROTEIN"/>
    <property type="match status" value="1"/>
</dbReference>
<dbReference type="PANTHER" id="PTHR33979">
    <property type="entry name" value="OS02G0221600 PROTEIN"/>
    <property type="match status" value="1"/>
</dbReference>
<dbReference type="InterPro" id="IPR049500">
    <property type="entry name" value="Peptidase_M50B-like"/>
</dbReference>
<dbReference type="Proteomes" id="UP000777482">
    <property type="component" value="Unassembled WGS sequence"/>
</dbReference>
<reference evidence="2 3" key="1">
    <citation type="submission" date="2020-11" db="EMBL/GenBank/DDBJ databases">
        <title>Kefir isolates.</title>
        <authorList>
            <person name="Marcisauskas S."/>
            <person name="Kim Y."/>
            <person name="Blasche S."/>
        </authorList>
    </citation>
    <scope>NUCLEOTIDE SEQUENCE [LARGE SCALE GENOMIC DNA]</scope>
    <source>
        <strain evidence="2 3">KR</strain>
    </source>
</reference>
<dbReference type="Pfam" id="PF13398">
    <property type="entry name" value="Peptidase_M50B"/>
    <property type="match status" value="1"/>
</dbReference>
<evidence type="ECO:0000313" key="2">
    <source>
        <dbReference type="EMBL" id="KAG0656113.1"/>
    </source>
</evidence>
<dbReference type="OrthoDB" id="40823at2759"/>
<protein>
    <recommendedName>
        <fullName evidence="4">Peptidase M50B-like-domain-containing protein</fullName>
    </recommendedName>
</protein>
<keyword evidence="1" id="KW-0812">Transmembrane</keyword>